<evidence type="ECO:0000313" key="2">
    <source>
        <dbReference type="Proteomes" id="UP000317800"/>
    </source>
</evidence>
<reference evidence="1 2" key="1">
    <citation type="submission" date="2019-06" db="EMBL/GenBank/DDBJ databases">
        <authorList>
            <person name="Hertel R."/>
        </authorList>
    </citation>
    <scope>NUCLEOTIDE SEQUENCE [LARGE SCALE GENOMIC DNA]</scope>
</reference>
<evidence type="ECO:0000313" key="1">
    <source>
        <dbReference type="EMBL" id="QDP42874.1"/>
    </source>
</evidence>
<gene>
    <name evidence="1" type="ORF">Goe8_c01010</name>
</gene>
<proteinExistence type="predicted"/>
<sequence length="174" mass="19797">MSFLKHLLPGWRRSMQDKSKANAAILDALDRELQSTEQDTIETKALLSLDSSSEEWLDQYGKLFGVLRQDSEADGAYRQRIKDYMVLRRGSIPAIIDAIRSFLQDYESDIEIYEPYTNVFILGQSKLSGPDHFLGEYYTVAVIDVKFSQPFPEGIIDIINEFKPAGVTVHVSRS</sequence>
<dbReference type="EMBL" id="MN043729">
    <property type="protein sequence ID" value="QDP42874.1"/>
    <property type="molecule type" value="Genomic_DNA"/>
</dbReference>
<accession>A0A516KMQ5</accession>
<keyword evidence="2" id="KW-1185">Reference proteome</keyword>
<name>A0A516KMQ5_9CAUD</name>
<protein>
    <submittedName>
        <fullName evidence="1">Uncharacterized protein</fullName>
    </submittedName>
</protein>
<dbReference type="Proteomes" id="UP000317800">
    <property type="component" value="Segment"/>
</dbReference>
<organism evidence="1 2">
    <name type="scientific">Bacillus phage vB_BmeM-Goe8</name>
    <dbReference type="NCBI Taxonomy" id="2593638"/>
    <lineage>
        <taxon>Viruses</taxon>
        <taxon>Duplodnaviria</taxon>
        <taxon>Heunggongvirae</taxon>
        <taxon>Uroviricota</taxon>
        <taxon>Caudoviricetes</taxon>
        <taxon>Herelleviridae</taxon>
        <taxon>Bastillevirinae</taxon>
        <taxon>Goettingenvirus</taxon>
        <taxon>Goettingenvirus goe8</taxon>
    </lineage>
</organism>